<dbReference type="AlphaFoldDB" id="A0A177DK70"/>
<dbReference type="RefSeq" id="XP_018385297.1">
    <property type="nucleotide sequence ID" value="XM_018523606.1"/>
</dbReference>
<dbReference type="STRING" id="5599.A0A177DK70"/>
<evidence type="ECO:0000259" key="3">
    <source>
        <dbReference type="Pfam" id="PF20408"/>
    </source>
</evidence>
<name>A0A177DK70_ALTAL</name>
<keyword evidence="5" id="KW-1185">Reference proteome</keyword>
<dbReference type="InterPro" id="IPR026555">
    <property type="entry name" value="NSL3/Tex30"/>
</dbReference>
<dbReference type="VEuPathDB" id="FungiDB:CC77DRAFT_1009573"/>
<dbReference type="Pfam" id="PF20408">
    <property type="entry name" value="Abhydrolase_11"/>
    <property type="match status" value="1"/>
</dbReference>
<feature type="region of interest" description="Disordered" evidence="2">
    <location>
        <begin position="361"/>
        <end position="391"/>
    </location>
</feature>
<dbReference type="Proteomes" id="UP000077248">
    <property type="component" value="Unassembled WGS sequence"/>
</dbReference>
<comment type="pathway">
    <text evidence="1">Mycotoxin biosynthesis.</text>
</comment>
<dbReference type="SUPFAM" id="SSF53474">
    <property type="entry name" value="alpha/beta-Hydrolases"/>
    <property type="match status" value="1"/>
</dbReference>
<proteinExistence type="predicted"/>
<feature type="compositionally biased region" description="Polar residues" evidence="2">
    <location>
        <begin position="576"/>
        <end position="591"/>
    </location>
</feature>
<evidence type="ECO:0000313" key="5">
    <source>
        <dbReference type="Proteomes" id="UP000077248"/>
    </source>
</evidence>
<reference evidence="4 5" key="1">
    <citation type="submission" date="2016-05" db="EMBL/GenBank/DDBJ databases">
        <title>Comparative analysis of secretome profiles of manganese(II)-oxidizing ascomycete fungi.</title>
        <authorList>
            <consortium name="DOE Joint Genome Institute"/>
            <person name="Zeiner C.A."/>
            <person name="Purvine S.O."/>
            <person name="Zink E.M."/>
            <person name="Wu S."/>
            <person name="Pasa-Tolic L."/>
            <person name="Chaput D.L."/>
            <person name="Haridas S."/>
            <person name="Grigoriev I.V."/>
            <person name="Santelli C.M."/>
            <person name="Hansel C.M."/>
        </authorList>
    </citation>
    <scope>NUCLEOTIDE SEQUENCE [LARGE SCALE GENOMIC DNA]</scope>
    <source>
        <strain evidence="4 5">SRC1lrK2f</strain>
    </source>
</reference>
<gene>
    <name evidence="4" type="ORF">CC77DRAFT_1009573</name>
</gene>
<feature type="region of interest" description="Disordered" evidence="2">
    <location>
        <begin position="556"/>
        <end position="639"/>
    </location>
</feature>
<feature type="domain" description="KANL3/Tex30 alpha/beta hydrolase-like" evidence="3">
    <location>
        <begin position="667"/>
        <end position="850"/>
    </location>
</feature>
<sequence>MQTVSATPTSPHGATVKDSTCKTLDTVKGLTRFEKDVDETISSYFEDVVKRLRPTLLETLRNSKKNFRPIAIRLLVLGEDECSAKPCIVVFCPDRVSDLVDNYFRRDTPKRLCQPGKAGPASFDVIVEGDVNSKTSLHPRSISICTGRSANDARRFRNTHLKVNGIHGTRYATMGGYIVVIGKNDDLSMYGLTAGHAIVHDVFEEEIQSEETNQAPNTERVLFPTLTTTAPPQVSDSDQSRKMHTTSYNLTTKSQEVIEWSGTAKVIPESFSTEACDRDWALFEATPDQPSNGIQQDQLFESYDLGEPRMGTLWIDDGVEMSLQPPFIGKLSRLPSFAILSYGNDLVRVHTITMRNARGVPAGSSGTWVTAETTESSSDTRHQGSTTSDSYYQPSRNVTVFGQVVADDSLGDVYMVPLCDILEDVKQLFNAREARLPESNSEVDSILRRGNNSPGAMRDDIAAAGLLENEAGATLGHSETAFCSRCGSDKHTREICGVDDPANNRGEELKAVMVPVEVASHDPNEKWRGSGKRFTTFIATNKNLRVLLIIQTIMPPKRRNDVPPTSVPDSKRRVTRSSMTADATTLSNQANVAADPKAETTISRSTSQAKRAAKIAPRPKPTKSDKVDVTTKGSTPSNVTARTITHELVKKPIQCHQYTPSSSNSSPTLIFTHGAGGTLSADAVVNFSTGFSEYLPVLAFQGSMNLKARTKGFHACIEETHSSQKTTQKRKSKEQIKRKRMLLGGRSMGARAAVIAASEHLAEQDHEQEDMSIQLILVSYPLQGPKDDLRDQILLDLPESIGVLFIIGDKDAMCPLDLLNETRSKMVAKSQVVVVRDADHGMNIKPASATKEVGESTGRVAAWWVEGDLKGDVQYIGKQEE</sequence>
<evidence type="ECO:0000313" key="4">
    <source>
        <dbReference type="EMBL" id="OAG19876.1"/>
    </source>
</evidence>
<dbReference type="EMBL" id="KV441480">
    <property type="protein sequence ID" value="OAG19876.1"/>
    <property type="molecule type" value="Genomic_DNA"/>
</dbReference>
<feature type="compositionally biased region" description="Polar residues" evidence="2">
    <location>
        <begin position="364"/>
        <end position="391"/>
    </location>
</feature>
<dbReference type="InterPro" id="IPR029058">
    <property type="entry name" value="AB_hydrolase_fold"/>
</dbReference>
<dbReference type="PANTHER" id="PTHR13136">
    <property type="entry name" value="TESTIS DEVELOPMENT PROTEIN PRTD"/>
    <property type="match status" value="1"/>
</dbReference>
<dbReference type="Gene3D" id="3.40.50.1820">
    <property type="entry name" value="alpha/beta hydrolase"/>
    <property type="match status" value="1"/>
</dbReference>
<dbReference type="KEGG" id="aalt:CC77DRAFT_1009573"/>
<accession>A0A177DK70</accession>
<evidence type="ECO:0000256" key="1">
    <source>
        <dbReference type="ARBA" id="ARBA00004685"/>
    </source>
</evidence>
<dbReference type="InterPro" id="IPR046879">
    <property type="entry name" value="KANL3/Tex30_Abhydrolase"/>
</dbReference>
<evidence type="ECO:0000256" key="2">
    <source>
        <dbReference type="SAM" id="MobiDB-lite"/>
    </source>
</evidence>
<dbReference type="PANTHER" id="PTHR13136:SF11">
    <property type="entry name" value="TESTIS-EXPRESSED PROTEIN 30"/>
    <property type="match status" value="1"/>
</dbReference>
<dbReference type="GeneID" id="29109200"/>
<organism evidence="4 5">
    <name type="scientific">Alternaria alternata</name>
    <name type="common">Alternaria rot fungus</name>
    <name type="synonym">Torula alternata</name>
    <dbReference type="NCBI Taxonomy" id="5599"/>
    <lineage>
        <taxon>Eukaryota</taxon>
        <taxon>Fungi</taxon>
        <taxon>Dikarya</taxon>
        <taxon>Ascomycota</taxon>
        <taxon>Pezizomycotina</taxon>
        <taxon>Dothideomycetes</taxon>
        <taxon>Pleosporomycetidae</taxon>
        <taxon>Pleosporales</taxon>
        <taxon>Pleosporineae</taxon>
        <taxon>Pleosporaceae</taxon>
        <taxon>Alternaria</taxon>
        <taxon>Alternaria sect. Alternaria</taxon>
        <taxon>Alternaria alternata complex</taxon>
    </lineage>
</organism>
<protein>
    <recommendedName>
        <fullName evidence="3">KANL3/Tex30 alpha/beta hydrolase-like domain-containing protein</fullName>
    </recommendedName>
</protein>